<feature type="compositionally biased region" description="Polar residues" evidence="4">
    <location>
        <begin position="760"/>
        <end position="769"/>
    </location>
</feature>
<feature type="compositionally biased region" description="Basic and acidic residues" evidence="4">
    <location>
        <begin position="522"/>
        <end position="533"/>
    </location>
</feature>
<evidence type="ECO:0000256" key="2">
    <source>
        <dbReference type="ARBA" id="ARBA00022553"/>
    </source>
</evidence>
<feature type="region of interest" description="Disordered" evidence="4">
    <location>
        <begin position="522"/>
        <end position="546"/>
    </location>
</feature>
<organism evidence="5">
    <name type="scientific">Phaffia rhodozyma</name>
    <name type="common">Yeast</name>
    <name type="synonym">Xanthophyllomyces dendrorhous</name>
    <dbReference type="NCBI Taxonomy" id="264483"/>
    <lineage>
        <taxon>Eukaryota</taxon>
        <taxon>Fungi</taxon>
        <taxon>Dikarya</taxon>
        <taxon>Basidiomycota</taxon>
        <taxon>Agaricomycotina</taxon>
        <taxon>Tremellomycetes</taxon>
        <taxon>Cystofilobasidiales</taxon>
        <taxon>Mrakiaceae</taxon>
        <taxon>Phaffia</taxon>
    </lineage>
</organism>
<feature type="compositionally biased region" description="Acidic residues" evidence="4">
    <location>
        <begin position="256"/>
        <end position="291"/>
    </location>
</feature>
<feature type="region of interest" description="Disordered" evidence="4">
    <location>
        <begin position="421"/>
        <end position="443"/>
    </location>
</feature>
<proteinExistence type="predicted"/>
<comment type="subcellular location">
    <subcellularLocation>
        <location evidence="1">Nucleus</location>
        <location evidence="1">Nucleolus</location>
    </subcellularLocation>
</comment>
<feature type="compositionally biased region" description="Polar residues" evidence="4">
    <location>
        <begin position="1"/>
        <end position="11"/>
    </location>
</feature>
<feature type="region of interest" description="Disordered" evidence="4">
    <location>
        <begin position="1"/>
        <end position="145"/>
    </location>
</feature>
<feature type="compositionally biased region" description="Acidic residues" evidence="4">
    <location>
        <begin position="212"/>
        <end position="225"/>
    </location>
</feature>
<dbReference type="AlphaFoldDB" id="A0A0F7STY8"/>
<dbReference type="InterPro" id="IPR006709">
    <property type="entry name" value="SSU_processome_Utp14"/>
</dbReference>
<feature type="compositionally biased region" description="Acidic residues" evidence="4">
    <location>
        <begin position="128"/>
        <end position="145"/>
    </location>
</feature>
<feature type="compositionally biased region" description="Low complexity" evidence="4">
    <location>
        <begin position="371"/>
        <end position="380"/>
    </location>
</feature>
<dbReference type="EMBL" id="LN483157">
    <property type="protein sequence ID" value="CED84154.1"/>
    <property type="molecule type" value="Genomic_DNA"/>
</dbReference>
<feature type="compositionally biased region" description="Basic and acidic residues" evidence="4">
    <location>
        <begin position="797"/>
        <end position="806"/>
    </location>
</feature>
<dbReference type="PANTHER" id="PTHR14150">
    <property type="entry name" value="U3 SMALL NUCLEOLAR RNA-ASSOCIATED PROTEIN 14"/>
    <property type="match status" value="1"/>
</dbReference>
<feature type="compositionally biased region" description="Acidic residues" evidence="4">
    <location>
        <begin position="693"/>
        <end position="703"/>
    </location>
</feature>
<feature type="compositionally biased region" description="Basic and acidic residues" evidence="4">
    <location>
        <begin position="575"/>
        <end position="596"/>
    </location>
</feature>
<feature type="compositionally biased region" description="Basic and acidic residues" evidence="4">
    <location>
        <begin position="625"/>
        <end position="638"/>
    </location>
</feature>
<feature type="region of interest" description="Disordered" evidence="4">
    <location>
        <begin position="748"/>
        <end position="888"/>
    </location>
</feature>
<evidence type="ECO:0000256" key="1">
    <source>
        <dbReference type="ARBA" id="ARBA00004604"/>
    </source>
</evidence>
<feature type="compositionally biased region" description="Low complexity" evidence="4">
    <location>
        <begin position="35"/>
        <end position="45"/>
    </location>
</feature>
<reference evidence="5" key="1">
    <citation type="submission" date="2014-08" db="EMBL/GenBank/DDBJ databases">
        <authorList>
            <person name="Sharma Rahul"/>
            <person name="Thines Marco"/>
        </authorList>
    </citation>
    <scope>NUCLEOTIDE SEQUENCE</scope>
</reference>
<evidence type="ECO:0000256" key="3">
    <source>
        <dbReference type="ARBA" id="ARBA00023242"/>
    </source>
</evidence>
<dbReference type="Pfam" id="PF04615">
    <property type="entry name" value="Utp14"/>
    <property type="match status" value="1"/>
</dbReference>
<feature type="compositionally biased region" description="Basic and acidic residues" evidence="4">
    <location>
        <begin position="328"/>
        <end position="339"/>
    </location>
</feature>
<dbReference type="GO" id="GO:0006364">
    <property type="term" value="P:rRNA processing"/>
    <property type="evidence" value="ECO:0007669"/>
    <property type="project" value="InterPro"/>
</dbReference>
<protein>
    <submittedName>
        <fullName evidence="5">Uncharacterized conserved protein</fullName>
    </submittedName>
</protein>
<name>A0A0F7STY8_PHARH</name>
<accession>A0A0F7STY8</accession>
<feature type="compositionally biased region" description="Basic and acidic residues" evidence="4">
    <location>
        <begin position="681"/>
        <end position="692"/>
    </location>
</feature>
<feature type="region of interest" description="Disordered" evidence="4">
    <location>
        <begin position="563"/>
        <end position="717"/>
    </location>
</feature>
<evidence type="ECO:0000256" key="4">
    <source>
        <dbReference type="SAM" id="MobiDB-lite"/>
    </source>
</evidence>
<feature type="region of interest" description="Disordered" evidence="4">
    <location>
        <begin position="928"/>
        <end position="947"/>
    </location>
</feature>
<keyword evidence="2" id="KW-0597">Phosphoprotein</keyword>
<dbReference type="PANTHER" id="PTHR14150:SF12">
    <property type="entry name" value="U3 SMALL NUCLEOLAR RNA-ASSOCIATED PROTEIN 14 HOMOLOG A"/>
    <property type="match status" value="1"/>
</dbReference>
<feature type="compositionally biased region" description="Basic and acidic residues" evidence="4">
    <location>
        <begin position="814"/>
        <end position="827"/>
    </location>
</feature>
<feature type="compositionally biased region" description="Low complexity" evidence="4">
    <location>
        <begin position="18"/>
        <end position="28"/>
    </location>
</feature>
<sequence>MGKSRSNQTGNKPRAVFSASSASTSKPKSGGGGSAASKAEAGYAARQARRNPHADADPLEVFDYAQMKHKRSNVESDLTLDEAGSGRAQRAQRRDEVDEDDENAEDDEEAMKERIRKFVSGEGKGVVDDEDDEEIESDDAFEGDAEFGEAFMKKNVKGKKVLKKTKRSIPQPDSDDEDLDIDLAESSSDEYPTSSAIGARQASVFEQTSSQDSEEEVDFDSDEAGPEGFVDLSTFLSGPASDDDDEDDSRDKNTELEDMEDDDSEEDDDDDSEEDQEDEDEDEGEMSLDEDGAIRLESFISNLNSGKRKAEESDEEDVAPKTKRRVLKDRAEQGRKEGEFGAPLAQDGGKLTLQSLLQPLPSSTAKRLLQSSKSTSSSSTAVAAPLATRAQDKLDRVAAYEATKEEVQKWGPSMKRIKEAEHLSFPLQGQKKSEASSATLSSKFKPTNDFESAVASLIASANMSEKDLNKTEELAMTNLTIEEVAARRAELRRMRELNFRAEAKAKRVSKIKSKAFRKIAKKEKERNAQKLEDAGLGPEVDEEEEMIKRERERAIERATLRHKNTGKWAKSMLGKADDLDVDQRRELNEQLEQGDKLKRRIQGRGDGSDSDEYDSSEGEEGEGIEEIRGRALEELARLEEEEGVEGAQGAKSHSKKSGLFDMKFMADARARAQSQTNQELDDFKREMGKLKESDEEISGDEGDGSSGQAGPSFVGSNKGRMVFNTAVVNDSTPTKKFDNTTAYSAFETSAEDDIEPANKATVTSASHGETVQEENPWLTASSSGKKISRKKNNLVGREAEGAEKSAKAMKKSLSKSEEARQREREDAAVEIDPSHVSLKKSETTSSQGAAPPASATEKRRKGKKAKQDQAQNEIESDSDIEDHEMQGPLAIRQRDLVAQAFAGDNVVEEFAAEKRREEARDAPMEEDITLPGWGAWGGTGVKKQRNQKKVIRKHEGIEQRQRKDFNKSNVIISERKDKKASKFQTKDLPYPYTSAAQYEASLAQSVGTEWATRKTHQKLTMPRVVTKLGAIIHPLEQQH</sequence>
<feature type="compositionally biased region" description="Acidic residues" evidence="4">
    <location>
        <begin position="173"/>
        <end position="183"/>
    </location>
</feature>
<dbReference type="GO" id="GO:0032040">
    <property type="term" value="C:small-subunit processome"/>
    <property type="evidence" value="ECO:0007669"/>
    <property type="project" value="InterPro"/>
</dbReference>
<feature type="region of interest" description="Disordered" evidence="4">
    <location>
        <begin position="364"/>
        <end position="388"/>
    </location>
</feature>
<feature type="region of interest" description="Disordered" evidence="4">
    <location>
        <begin position="161"/>
        <end position="348"/>
    </location>
</feature>
<evidence type="ECO:0000313" key="5">
    <source>
        <dbReference type="EMBL" id="CED84154.1"/>
    </source>
</evidence>
<feature type="compositionally biased region" description="Acidic residues" evidence="4">
    <location>
        <begin position="97"/>
        <end position="110"/>
    </location>
</feature>
<keyword evidence="3" id="KW-0539">Nucleus</keyword>
<feature type="compositionally biased region" description="Acidic residues" evidence="4">
    <location>
        <begin position="608"/>
        <end position="624"/>
    </location>
</feature>